<dbReference type="Gene3D" id="1.50.10.10">
    <property type="match status" value="1"/>
</dbReference>
<feature type="domain" description="Mannosylglycerate hydrolase MGH1-like glycoside hydrolase" evidence="2">
    <location>
        <begin position="102"/>
        <end position="439"/>
    </location>
</feature>
<feature type="signal peptide" evidence="1">
    <location>
        <begin position="1"/>
        <end position="26"/>
    </location>
</feature>
<evidence type="ECO:0000256" key="1">
    <source>
        <dbReference type="SAM" id="SignalP"/>
    </source>
</evidence>
<evidence type="ECO:0000313" key="3">
    <source>
        <dbReference type="EMBL" id="KUI54303.1"/>
    </source>
</evidence>
<gene>
    <name evidence="3" type="ORF">VP1G_01781</name>
</gene>
<dbReference type="EMBL" id="KN714673">
    <property type="protein sequence ID" value="KUI54303.1"/>
    <property type="molecule type" value="Genomic_DNA"/>
</dbReference>
<dbReference type="Proteomes" id="UP000078576">
    <property type="component" value="Unassembled WGS sequence"/>
</dbReference>
<proteinExistence type="predicted"/>
<dbReference type="AlphaFoldDB" id="A0A194URM8"/>
<dbReference type="STRING" id="694573.A0A194URM8"/>
<organism evidence="3 4">
    <name type="scientific">Cytospora mali</name>
    <name type="common">Apple Valsa canker fungus</name>
    <name type="synonym">Valsa mali</name>
    <dbReference type="NCBI Taxonomy" id="578113"/>
    <lineage>
        <taxon>Eukaryota</taxon>
        <taxon>Fungi</taxon>
        <taxon>Dikarya</taxon>
        <taxon>Ascomycota</taxon>
        <taxon>Pezizomycotina</taxon>
        <taxon>Sordariomycetes</taxon>
        <taxon>Sordariomycetidae</taxon>
        <taxon>Diaporthales</taxon>
        <taxon>Cytosporaceae</taxon>
        <taxon>Cytospora</taxon>
    </lineage>
</organism>
<evidence type="ECO:0000259" key="2">
    <source>
        <dbReference type="Pfam" id="PF22422"/>
    </source>
</evidence>
<name>A0A194URM8_CYTMA</name>
<dbReference type="Pfam" id="PF22422">
    <property type="entry name" value="MGH1-like_GH"/>
    <property type="match status" value="1"/>
</dbReference>
<keyword evidence="1" id="KW-0732">Signal</keyword>
<accession>A0A194URM8</accession>
<protein>
    <submittedName>
        <fullName evidence="3">Beta-L-arabinobiosidase</fullName>
    </submittedName>
</protein>
<sequence length="708" mass="79808">MGHSSSSSPPSLLLLSLLAFFPLVLSQRLNAAEICTTYFQNDSAWYIPRIPIFQSSDTQLTDVYYYRWGIFRTHQRDLGPLGYISTEFIDDVGWELFPFASLNDATGFHLGEGRWSRDRRFAHDYVDFMYTYHDETSTYGNDRHFSEAIADAAWRVYLVDGDLDAISQHLDAMMTIYEQWYDHFDYSKGLYWIEPLADATEYTISSIDASGGLDGFTGGQAFRPSINSYMYANARAIANLASLSDDSATEELYTTRAEAIQANFTTSLWNSTFEHFIDRYNVTNEYVKYWDFIRGRELVGLVPWMFGIVPTSSDVDYSVAWTHALDTDDLRSAYGLRTVEPSYEYYMRQYRYDSVSGRRECQWNGPIWPFQTTQALSGMANLLDHYDQDVVTNADYVDLLRLYAQLHYDDGALNIEEDYYPDNGTVLVGLARSPHYFHSGFIDLVLSGLVGIRPRQDDYLEVNPLVDDTISWFRVENVPYHGHDVSVQWDADGTHFNTKGLIVEVDGRQVNSSATLTRLVTAIAPAEPPAIDRPIAKSIQLQDYTTYPFGNASVAGADAEQIHDAIDGRVWFWSEIVNGYDSAVGDGVTSQWFSVDFGNGTEVSRAEIAFYEGDQPGLYTYANGTYTSASGTFAAPASYFIEVLNDNGGWANVSTPSRWTNVSTSSADEPVANGITNVKWTSLTTEAVRLVFVPQAGTQVRLVEFKVF</sequence>
<dbReference type="InterPro" id="IPR008928">
    <property type="entry name" value="6-hairpin_glycosidase_sf"/>
</dbReference>
<evidence type="ECO:0000313" key="4">
    <source>
        <dbReference type="Proteomes" id="UP000078576"/>
    </source>
</evidence>
<dbReference type="OrthoDB" id="5382128at2759"/>
<dbReference type="Gene3D" id="2.60.120.260">
    <property type="entry name" value="Galactose-binding domain-like"/>
    <property type="match status" value="1"/>
</dbReference>
<dbReference type="GO" id="GO:0005975">
    <property type="term" value="P:carbohydrate metabolic process"/>
    <property type="evidence" value="ECO:0007669"/>
    <property type="project" value="InterPro"/>
</dbReference>
<reference evidence="4" key="1">
    <citation type="submission" date="2014-12" db="EMBL/GenBank/DDBJ databases">
        <title>Genome Sequence of Valsa Canker Pathogens Uncovers a Specific Adaption of Colonization on Woody Bark.</title>
        <authorList>
            <person name="Yin Z."/>
            <person name="Liu H."/>
            <person name="Gao X."/>
            <person name="Li Z."/>
            <person name="Song N."/>
            <person name="Ke X."/>
            <person name="Dai Q."/>
            <person name="Wu Y."/>
            <person name="Sun Y."/>
            <person name="Xu J.-R."/>
            <person name="Kang Z.K."/>
            <person name="Wang L."/>
            <person name="Huang L."/>
        </authorList>
    </citation>
    <scope>NUCLEOTIDE SEQUENCE [LARGE SCALE GENOMIC DNA]</scope>
    <source>
        <strain evidence="4">SXYL134</strain>
    </source>
</reference>
<dbReference type="InterPro" id="IPR054491">
    <property type="entry name" value="MGH1-like_GH"/>
</dbReference>
<keyword evidence="4" id="KW-1185">Reference proteome</keyword>
<dbReference type="InterPro" id="IPR012341">
    <property type="entry name" value="6hp_glycosidase-like_sf"/>
</dbReference>
<dbReference type="GO" id="GO:0003824">
    <property type="term" value="F:catalytic activity"/>
    <property type="evidence" value="ECO:0007669"/>
    <property type="project" value="UniProtKB-ARBA"/>
</dbReference>
<feature type="chain" id="PRO_5008265786" evidence="1">
    <location>
        <begin position="27"/>
        <end position="708"/>
    </location>
</feature>
<dbReference type="SUPFAM" id="SSF48208">
    <property type="entry name" value="Six-hairpin glycosidases"/>
    <property type="match status" value="1"/>
</dbReference>